<reference evidence="2 3" key="1">
    <citation type="journal article" date="2018" name="Front. Plant Sci.">
        <title>Red Clover (Trifolium pratense) and Zigzag Clover (T. medium) - A Picture of Genomic Similarities and Differences.</title>
        <authorList>
            <person name="Dluhosova J."/>
            <person name="Istvanek J."/>
            <person name="Nedelnik J."/>
            <person name="Repkova J."/>
        </authorList>
    </citation>
    <scope>NUCLEOTIDE SEQUENCE [LARGE SCALE GENOMIC DNA]</scope>
    <source>
        <strain evidence="3">cv. 10/8</strain>
        <tissue evidence="2">Leaf</tissue>
    </source>
</reference>
<proteinExistence type="predicted"/>
<comment type="caution">
    <text evidence="2">The sequence shown here is derived from an EMBL/GenBank/DDBJ whole genome shotgun (WGS) entry which is preliminary data.</text>
</comment>
<dbReference type="InterPro" id="IPR026960">
    <property type="entry name" value="RVT-Znf"/>
</dbReference>
<evidence type="ECO:0000313" key="3">
    <source>
        <dbReference type="Proteomes" id="UP000265520"/>
    </source>
</evidence>
<dbReference type="AlphaFoldDB" id="A0A392P7P2"/>
<evidence type="ECO:0000313" key="2">
    <source>
        <dbReference type="EMBL" id="MCI08108.1"/>
    </source>
</evidence>
<dbReference type="EMBL" id="LXQA010067773">
    <property type="protein sequence ID" value="MCI08108.1"/>
    <property type="molecule type" value="Genomic_DNA"/>
</dbReference>
<protein>
    <submittedName>
        <fullName evidence="2">Pentatricopeptide repeat-containing protein</fullName>
    </submittedName>
</protein>
<dbReference type="Proteomes" id="UP000265520">
    <property type="component" value="Unassembled WGS sequence"/>
</dbReference>
<name>A0A392P7P2_9FABA</name>
<sequence length="120" mass="14048">MENDSKEWNVRRISSMFDQHSVARILATLLYPSVTVDRRLWLGENKGEYSVKSAYRICVRELIDTSHLRVNGNWNLVWNTKAPPKVINLIWRVCRRCIPTRVRLWDKGVDCTQVCALCNT</sequence>
<organism evidence="2 3">
    <name type="scientific">Trifolium medium</name>
    <dbReference type="NCBI Taxonomy" id="97028"/>
    <lineage>
        <taxon>Eukaryota</taxon>
        <taxon>Viridiplantae</taxon>
        <taxon>Streptophyta</taxon>
        <taxon>Embryophyta</taxon>
        <taxon>Tracheophyta</taxon>
        <taxon>Spermatophyta</taxon>
        <taxon>Magnoliopsida</taxon>
        <taxon>eudicotyledons</taxon>
        <taxon>Gunneridae</taxon>
        <taxon>Pentapetalae</taxon>
        <taxon>rosids</taxon>
        <taxon>fabids</taxon>
        <taxon>Fabales</taxon>
        <taxon>Fabaceae</taxon>
        <taxon>Papilionoideae</taxon>
        <taxon>50 kb inversion clade</taxon>
        <taxon>NPAAA clade</taxon>
        <taxon>Hologalegina</taxon>
        <taxon>IRL clade</taxon>
        <taxon>Trifolieae</taxon>
        <taxon>Trifolium</taxon>
    </lineage>
</organism>
<dbReference type="Pfam" id="PF13966">
    <property type="entry name" value="zf-RVT"/>
    <property type="match status" value="1"/>
</dbReference>
<keyword evidence="3" id="KW-1185">Reference proteome</keyword>
<evidence type="ECO:0000259" key="1">
    <source>
        <dbReference type="Pfam" id="PF13966"/>
    </source>
</evidence>
<feature type="domain" description="Reverse transcriptase zinc-binding" evidence="1">
    <location>
        <begin position="49"/>
        <end position="119"/>
    </location>
</feature>
<accession>A0A392P7P2</accession>